<dbReference type="EMBL" id="NUWN01000004">
    <property type="protein sequence ID" value="PFK47643.1"/>
    <property type="molecule type" value="Genomic_DNA"/>
</dbReference>
<reference evidence="1 2" key="1">
    <citation type="submission" date="2017-09" db="EMBL/GenBank/DDBJ databases">
        <title>Large-scale bioinformatics analysis of Bacillus genomes uncovers conserved roles of natural products in bacterial physiology.</title>
        <authorList>
            <consortium name="Agbiome Team Llc"/>
            <person name="Bleich R.M."/>
            <person name="Grubbs K.J."/>
            <person name="Santa Maria K.C."/>
            <person name="Allen S.E."/>
            <person name="Farag S."/>
            <person name="Shank E.A."/>
            <person name="Bowers A."/>
        </authorList>
    </citation>
    <scope>NUCLEOTIDE SEQUENCE [LARGE SCALE GENOMIC DNA]</scope>
    <source>
        <strain evidence="1 2">AFS083043</strain>
    </source>
</reference>
<protein>
    <submittedName>
        <fullName evidence="1">Uncharacterized protein</fullName>
    </submittedName>
</protein>
<evidence type="ECO:0000313" key="1">
    <source>
        <dbReference type="EMBL" id="PFK47643.1"/>
    </source>
</evidence>
<name>A0A2B0MZQ5_BACCE</name>
<proteinExistence type="predicted"/>
<organism evidence="1 2">
    <name type="scientific">Bacillus cereus</name>
    <dbReference type="NCBI Taxonomy" id="1396"/>
    <lineage>
        <taxon>Bacteria</taxon>
        <taxon>Bacillati</taxon>
        <taxon>Bacillota</taxon>
        <taxon>Bacilli</taxon>
        <taxon>Bacillales</taxon>
        <taxon>Bacillaceae</taxon>
        <taxon>Bacillus</taxon>
        <taxon>Bacillus cereus group</taxon>
    </lineage>
</organism>
<dbReference type="AlphaFoldDB" id="A0A2B0MZQ5"/>
<dbReference type="Proteomes" id="UP000242656">
    <property type="component" value="Unassembled WGS sequence"/>
</dbReference>
<comment type="caution">
    <text evidence="1">The sequence shown here is derived from an EMBL/GenBank/DDBJ whole genome shotgun (WGS) entry which is preliminary data.</text>
</comment>
<sequence>MTIDGKEISFSSVGTSAWDNGPVNDLIVSTKERIKEYYTLLWSQQTVAIVIHFLRGAVQVKFAKVVGITDSPTGEYIYHFSWG</sequence>
<accession>A0A2B0MZQ5</accession>
<evidence type="ECO:0000313" key="2">
    <source>
        <dbReference type="Proteomes" id="UP000242656"/>
    </source>
</evidence>
<dbReference type="RefSeq" id="WP_098489217.1">
    <property type="nucleotide sequence ID" value="NZ_NUWN01000004.1"/>
</dbReference>
<gene>
    <name evidence="1" type="ORF">COI93_00660</name>
</gene>